<evidence type="ECO:0000313" key="3">
    <source>
        <dbReference type="Proteomes" id="UP001174677"/>
    </source>
</evidence>
<evidence type="ECO:0000256" key="1">
    <source>
        <dbReference type="SAM" id="MobiDB-lite"/>
    </source>
</evidence>
<reference evidence="2" key="1">
    <citation type="journal article" date="2023" name="Plant Biotechnol. J.">
        <title>Chromosome-level wild Hevea brasiliensis genome provides new tools for genomic-assisted breeding and valuable loci to elevate rubber yield.</title>
        <authorList>
            <person name="Cheng H."/>
            <person name="Song X."/>
            <person name="Hu Y."/>
            <person name="Wu T."/>
            <person name="Yang Q."/>
            <person name="An Z."/>
            <person name="Feng S."/>
            <person name="Deng Z."/>
            <person name="Wu W."/>
            <person name="Zeng X."/>
            <person name="Tu M."/>
            <person name="Wang X."/>
            <person name="Huang H."/>
        </authorList>
    </citation>
    <scope>NUCLEOTIDE SEQUENCE</scope>
    <source>
        <strain evidence="2">MT/VB/25A 57/8</strain>
    </source>
</reference>
<dbReference type="EMBL" id="JARPOI010000005">
    <property type="protein sequence ID" value="KAJ9180805.1"/>
    <property type="molecule type" value="Genomic_DNA"/>
</dbReference>
<comment type="caution">
    <text evidence="2">The sequence shown here is derived from an EMBL/GenBank/DDBJ whole genome shotgun (WGS) entry which is preliminary data.</text>
</comment>
<gene>
    <name evidence="2" type="ORF">P3X46_009012</name>
</gene>
<keyword evidence="3" id="KW-1185">Reference proteome</keyword>
<accession>A0ABQ9MPB3</accession>
<name>A0ABQ9MPB3_HEVBR</name>
<feature type="compositionally biased region" description="Low complexity" evidence="1">
    <location>
        <begin position="19"/>
        <end position="32"/>
    </location>
</feature>
<sequence length="135" mass="15277">MPYPPYSLLYKPCLMYPPQQHSQSSSTTIGTQNPMEGVTRKQVTPPPLAAPTVPTQETKIGSQGKVKMMDYLNLDDPKCKLEDDSFEYVKAIKMIANKLDASDSMAIQMADFTLKCKKVKEWYKSYVVDRVDSMN</sequence>
<proteinExistence type="predicted"/>
<organism evidence="2 3">
    <name type="scientific">Hevea brasiliensis</name>
    <name type="common">Para rubber tree</name>
    <name type="synonym">Siphonia brasiliensis</name>
    <dbReference type="NCBI Taxonomy" id="3981"/>
    <lineage>
        <taxon>Eukaryota</taxon>
        <taxon>Viridiplantae</taxon>
        <taxon>Streptophyta</taxon>
        <taxon>Embryophyta</taxon>
        <taxon>Tracheophyta</taxon>
        <taxon>Spermatophyta</taxon>
        <taxon>Magnoliopsida</taxon>
        <taxon>eudicotyledons</taxon>
        <taxon>Gunneridae</taxon>
        <taxon>Pentapetalae</taxon>
        <taxon>rosids</taxon>
        <taxon>fabids</taxon>
        <taxon>Malpighiales</taxon>
        <taxon>Euphorbiaceae</taxon>
        <taxon>Crotonoideae</taxon>
        <taxon>Micrandreae</taxon>
        <taxon>Hevea</taxon>
    </lineage>
</organism>
<protein>
    <submittedName>
        <fullName evidence="2">Uncharacterized protein</fullName>
    </submittedName>
</protein>
<evidence type="ECO:0000313" key="2">
    <source>
        <dbReference type="EMBL" id="KAJ9180805.1"/>
    </source>
</evidence>
<dbReference type="Proteomes" id="UP001174677">
    <property type="component" value="Chromosome 5"/>
</dbReference>
<feature type="region of interest" description="Disordered" evidence="1">
    <location>
        <begin position="19"/>
        <end position="61"/>
    </location>
</feature>